<accession>A0A0M3J999</accession>
<name>A0A0M3J999_ANISI</name>
<keyword evidence="4 5" id="KW-0472">Membrane</keyword>
<gene>
    <name evidence="7" type="ORF">ASIM_LOCUS3983</name>
</gene>
<dbReference type="GO" id="GO:0090374">
    <property type="term" value="P:oligopeptide export from mitochondrion"/>
    <property type="evidence" value="ECO:0007669"/>
    <property type="project" value="TreeGrafter"/>
</dbReference>
<dbReference type="PANTHER" id="PTHR43394:SF18">
    <property type="entry name" value="ABC TRANSPORTER B FAMILY MEMBER 11-LIKE"/>
    <property type="match status" value="1"/>
</dbReference>
<evidence type="ECO:0000256" key="2">
    <source>
        <dbReference type="ARBA" id="ARBA00022692"/>
    </source>
</evidence>
<proteinExistence type="predicted"/>
<dbReference type="Gene3D" id="1.20.1560.10">
    <property type="entry name" value="ABC transporter type 1, transmembrane domain"/>
    <property type="match status" value="1"/>
</dbReference>
<dbReference type="AlphaFoldDB" id="A0A0M3J999"/>
<evidence type="ECO:0000313" key="9">
    <source>
        <dbReference type="WBParaSite" id="ASIM_0000416001-mRNA-1"/>
    </source>
</evidence>
<keyword evidence="3 5" id="KW-1133">Transmembrane helix</keyword>
<dbReference type="InterPro" id="IPR036640">
    <property type="entry name" value="ABC1_TM_sf"/>
</dbReference>
<keyword evidence="2 5" id="KW-0812">Transmembrane</keyword>
<dbReference type="WBParaSite" id="ASIM_0000416001-mRNA-1">
    <property type="protein sequence ID" value="ASIM_0000416001-mRNA-1"/>
    <property type="gene ID" value="ASIM_0000416001"/>
</dbReference>
<evidence type="ECO:0000313" key="7">
    <source>
        <dbReference type="EMBL" id="VDK22775.1"/>
    </source>
</evidence>
<dbReference type="SUPFAM" id="SSF90123">
    <property type="entry name" value="ABC transporter transmembrane region"/>
    <property type="match status" value="1"/>
</dbReference>
<dbReference type="GO" id="GO:0005743">
    <property type="term" value="C:mitochondrial inner membrane"/>
    <property type="evidence" value="ECO:0007669"/>
    <property type="project" value="TreeGrafter"/>
</dbReference>
<organism evidence="9">
    <name type="scientific">Anisakis simplex</name>
    <name type="common">Herring worm</name>
    <dbReference type="NCBI Taxonomy" id="6269"/>
    <lineage>
        <taxon>Eukaryota</taxon>
        <taxon>Metazoa</taxon>
        <taxon>Ecdysozoa</taxon>
        <taxon>Nematoda</taxon>
        <taxon>Chromadorea</taxon>
        <taxon>Rhabditida</taxon>
        <taxon>Spirurina</taxon>
        <taxon>Ascaridomorpha</taxon>
        <taxon>Ascaridoidea</taxon>
        <taxon>Anisakidae</taxon>
        <taxon>Anisakis</taxon>
        <taxon>Anisakis simplex complex</taxon>
    </lineage>
</organism>
<dbReference type="PROSITE" id="PS50929">
    <property type="entry name" value="ABC_TM1F"/>
    <property type="match status" value="1"/>
</dbReference>
<dbReference type="Proteomes" id="UP000267096">
    <property type="component" value="Unassembled WGS sequence"/>
</dbReference>
<reference evidence="7 8" key="2">
    <citation type="submission" date="2018-11" db="EMBL/GenBank/DDBJ databases">
        <authorList>
            <consortium name="Pathogen Informatics"/>
        </authorList>
    </citation>
    <scope>NUCLEOTIDE SEQUENCE [LARGE SCALE GENOMIC DNA]</scope>
</reference>
<dbReference type="OrthoDB" id="5874608at2759"/>
<sequence length="91" mass="9955">MTDQNAMSKSALKNSLFFVGLGIIQGTAAFICISLYGTAGERLTMKLRMSVFRSLLRQDLAYFDDSRHSAAKMTTRLATDAPNVKSVSGCR</sequence>
<dbReference type="InterPro" id="IPR039421">
    <property type="entry name" value="Type_1_exporter"/>
</dbReference>
<dbReference type="Pfam" id="PF00664">
    <property type="entry name" value="ABC_membrane"/>
    <property type="match status" value="1"/>
</dbReference>
<evidence type="ECO:0000256" key="3">
    <source>
        <dbReference type="ARBA" id="ARBA00022989"/>
    </source>
</evidence>
<comment type="subcellular location">
    <subcellularLocation>
        <location evidence="1">Membrane</location>
        <topology evidence="1">Multi-pass membrane protein</topology>
    </subcellularLocation>
</comment>
<protein>
    <submittedName>
        <fullName evidence="9">ABC transmembrane type-1 domain-containing protein</fullName>
    </submittedName>
</protein>
<reference evidence="9" key="1">
    <citation type="submission" date="2017-02" db="UniProtKB">
        <authorList>
            <consortium name="WormBaseParasite"/>
        </authorList>
    </citation>
    <scope>IDENTIFICATION</scope>
</reference>
<feature type="domain" description="ABC transmembrane type-1" evidence="6">
    <location>
        <begin position="1"/>
        <end position="87"/>
    </location>
</feature>
<dbReference type="PANTHER" id="PTHR43394">
    <property type="entry name" value="ATP-DEPENDENT PERMEASE MDL1, MITOCHONDRIAL"/>
    <property type="match status" value="1"/>
</dbReference>
<dbReference type="InterPro" id="IPR011527">
    <property type="entry name" value="ABC1_TM_dom"/>
</dbReference>
<dbReference type="GO" id="GO:0005524">
    <property type="term" value="F:ATP binding"/>
    <property type="evidence" value="ECO:0007669"/>
    <property type="project" value="InterPro"/>
</dbReference>
<evidence type="ECO:0000256" key="5">
    <source>
        <dbReference type="SAM" id="Phobius"/>
    </source>
</evidence>
<feature type="transmembrane region" description="Helical" evidence="5">
    <location>
        <begin position="16"/>
        <end position="39"/>
    </location>
</feature>
<evidence type="ECO:0000313" key="8">
    <source>
        <dbReference type="Proteomes" id="UP000267096"/>
    </source>
</evidence>
<dbReference type="EMBL" id="UYRR01006600">
    <property type="protein sequence ID" value="VDK22775.1"/>
    <property type="molecule type" value="Genomic_DNA"/>
</dbReference>
<evidence type="ECO:0000256" key="4">
    <source>
        <dbReference type="ARBA" id="ARBA00023136"/>
    </source>
</evidence>
<evidence type="ECO:0000256" key="1">
    <source>
        <dbReference type="ARBA" id="ARBA00004141"/>
    </source>
</evidence>
<evidence type="ECO:0000259" key="6">
    <source>
        <dbReference type="PROSITE" id="PS50929"/>
    </source>
</evidence>
<keyword evidence="8" id="KW-1185">Reference proteome</keyword>
<dbReference type="GO" id="GO:0015421">
    <property type="term" value="F:ABC-type oligopeptide transporter activity"/>
    <property type="evidence" value="ECO:0007669"/>
    <property type="project" value="TreeGrafter"/>
</dbReference>